<name>A0A6C0GC65_9BACT</name>
<evidence type="ECO:0000256" key="4">
    <source>
        <dbReference type="ARBA" id="ARBA00022496"/>
    </source>
</evidence>
<evidence type="ECO:0000256" key="3">
    <source>
        <dbReference type="ARBA" id="ARBA00022452"/>
    </source>
</evidence>
<gene>
    <name evidence="13" type="ORF">GXP67_02095</name>
</gene>
<comment type="similarity">
    <text evidence="11">Belongs to the TonB-dependent receptor family.</text>
</comment>
<dbReference type="GO" id="GO:0009279">
    <property type="term" value="C:cell outer membrane"/>
    <property type="evidence" value="ECO:0007669"/>
    <property type="project" value="UniProtKB-SubCell"/>
</dbReference>
<dbReference type="Pfam" id="PF07715">
    <property type="entry name" value="Plug"/>
    <property type="match status" value="1"/>
</dbReference>
<dbReference type="PANTHER" id="PTHR32552">
    <property type="entry name" value="FERRICHROME IRON RECEPTOR-RELATED"/>
    <property type="match status" value="1"/>
</dbReference>
<evidence type="ECO:0000256" key="8">
    <source>
        <dbReference type="ARBA" id="ARBA00023065"/>
    </source>
</evidence>
<reference evidence="13 14" key="1">
    <citation type="submission" date="2020-01" db="EMBL/GenBank/DDBJ databases">
        <authorList>
            <person name="Kim M.K."/>
        </authorList>
    </citation>
    <scope>NUCLEOTIDE SEQUENCE [LARGE SCALE GENOMIC DNA]</scope>
    <source>
        <strain evidence="13 14">172606-1</strain>
    </source>
</reference>
<dbReference type="KEGG" id="rhoz:GXP67_02095"/>
<dbReference type="EMBL" id="CP048222">
    <property type="protein sequence ID" value="QHT65541.1"/>
    <property type="molecule type" value="Genomic_DNA"/>
</dbReference>
<dbReference type="Gene3D" id="2.40.170.20">
    <property type="entry name" value="TonB-dependent receptor, beta-barrel domain"/>
    <property type="match status" value="1"/>
</dbReference>
<dbReference type="PANTHER" id="PTHR32552:SF89">
    <property type="entry name" value="CATECHOLATE SIDEROPHORE RECEPTOR FIU"/>
    <property type="match status" value="1"/>
</dbReference>
<dbReference type="InterPro" id="IPR037066">
    <property type="entry name" value="Plug_dom_sf"/>
</dbReference>
<dbReference type="Proteomes" id="UP000480178">
    <property type="component" value="Chromosome"/>
</dbReference>
<dbReference type="SUPFAM" id="SSF49464">
    <property type="entry name" value="Carboxypeptidase regulatory domain-like"/>
    <property type="match status" value="1"/>
</dbReference>
<protein>
    <submittedName>
        <fullName evidence="13">TonB-dependent receptor</fullName>
    </submittedName>
</protein>
<evidence type="ECO:0000256" key="1">
    <source>
        <dbReference type="ARBA" id="ARBA00004571"/>
    </source>
</evidence>
<keyword evidence="6" id="KW-0732">Signal</keyword>
<evidence type="ECO:0000259" key="12">
    <source>
        <dbReference type="Pfam" id="PF07715"/>
    </source>
</evidence>
<dbReference type="Pfam" id="PF13715">
    <property type="entry name" value="CarbopepD_reg_2"/>
    <property type="match status" value="1"/>
</dbReference>
<keyword evidence="2 11" id="KW-0813">Transport</keyword>
<dbReference type="RefSeq" id="WP_162441625.1">
    <property type="nucleotide sequence ID" value="NZ_CP048222.1"/>
</dbReference>
<evidence type="ECO:0000256" key="10">
    <source>
        <dbReference type="ARBA" id="ARBA00023237"/>
    </source>
</evidence>
<sequence length="922" mass="103978">MIIRLTSLVTVLFLIISSKAFCQDNKEPLLSIHLNQAPFTRLVEEIESKSDYHFYYDSKQIDTIRVSLQAEQKNLPYILSKVFGDSGFHFAIDRHQRVFITRDRAILTTLLTDSLISTLPLQNKLTETTPQDAAKEKINTAVENKLFEIGNKNAPAGTGKATLAGTIKDNKTGEPVIGAVVFIEEPRIGVSTDQFGYYSITLPKGRHEVLIRSLGMRDTKRQIALYTDGRLDIDMQDQVIGLKEVVVQAEKAVNVTGVQMGVEKLNIKTIKQIPTVFGEADILRVVLTLPGVKTVGEASTGFNVRGGSTDQNLILFNDATIYNPSHLFGFFSAFNPDVVKNVELFKSGIPAKYGGRLASVLEITSRDGNKKKFAGSGGIGLLTGRLTLEGPIIKDKTSFILGGRSTYSNWLLGQLKNTAYQNSKASFYDVNLHVSHEFNNKNSLYFTGYLSKDRFKFNTDTLYGYQNQIASLKWKHVFSNKLFSVVTGGFTKYQYSILSDKNPVNAFKLAFDITQNNLKADFSYFLSERHTLDFGASTIHYKLHPGSYSPQGSESLTVPETVQAEQGLESAFYISDRFEITPKLSLTLGLRYSLFNYLGAKEVLQYAPGLPKEEVNIADTLSYAKGKTIQTYHGPEYRLSARYVITENSSIKLSYNTLRQYIHMLSNTTAISPTDIWKLSDTHIKPQFGDQISLGLYKNFNNNSIETSVELYHKNIRNFLDYKSGAKLIMNQHIETDVISTQGRAYGVEVLVKKLTGKLNGWMAYTYSRTLLRMDDATAGEMINQGKWYPANFDKPHDFTLIGNYRFSHRFSTSLNFTYSTGRPVTLPLSYFDMGGSTRTYYSERNQYRIPDYYRVDFSMNIEGNHKIKKLAHSSWTLAIYNLTGRKNAYSVYFKSENGKVNGYKLSIFGQPIPTVTYNFRF</sequence>
<dbReference type="GO" id="GO:0015344">
    <property type="term" value="F:siderophore uptake transmembrane transporter activity"/>
    <property type="evidence" value="ECO:0007669"/>
    <property type="project" value="TreeGrafter"/>
</dbReference>
<evidence type="ECO:0000256" key="5">
    <source>
        <dbReference type="ARBA" id="ARBA00022692"/>
    </source>
</evidence>
<organism evidence="13 14">
    <name type="scientific">Rhodocytophaga rosea</name>
    <dbReference type="NCBI Taxonomy" id="2704465"/>
    <lineage>
        <taxon>Bacteria</taxon>
        <taxon>Pseudomonadati</taxon>
        <taxon>Bacteroidota</taxon>
        <taxon>Cytophagia</taxon>
        <taxon>Cytophagales</taxon>
        <taxon>Rhodocytophagaceae</taxon>
        <taxon>Rhodocytophaga</taxon>
    </lineage>
</organism>
<comment type="subcellular location">
    <subcellularLocation>
        <location evidence="1 11">Cell outer membrane</location>
        <topology evidence="1 11">Multi-pass membrane protein</topology>
    </subcellularLocation>
</comment>
<dbReference type="InterPro" id="IPR036942">
    <property type="entry name" value="Beta-barrel_TonB_sf"/>
</dbReference>
<evidence type="ECO:0000256" key="2">
    <source>
        <dbReference type="ARBA" id="ARBA00022448"/>
    </source>
</evidence>
<keyword evidence="8" id="KW-0406">Ion transport</keyword>
<feature type="domain" description="TonB-dependent receptor plug" evidence="12">
    <location>
        <begin position="278"/>
        <end position="356"/>
    </location>
</feature>
<dbReference type="SUPFAM" id="SSF56935">
    <property type="entry name" value="Porins"/>
    <property type="match status" value="1"/>
</dbReference>
<keyword evidence="5 11" id="KW-0812">Transmembrane</keyword>
<dbReference type="PROSITE" id="PS52016">
    <property type="entry name" value="TONB_DEPENDENT_REC_3"/>
    <property type="match status" value="1"/>
</dbReference>
<keyword evidence="14" id="KW-1185">Reference proteome</keyword>
<evidence type="ECO:0000313" key="14">
    <source>
        <dbReference type="Proteomes" id="UP000480178"/>
    </source>
</evidence>
<dbReference type="InterPro" id="IPR012910">
    <property type="entry name" value="Plug_dom"/>
</dbReference>
<evidence type="ECO:0000256" key="6">
    <source>
        <dbReference type="ARBA" id="ARBA00022729"/>
    </source>
</evidence>
<keyword evidence="7" id="KW-0408">Iron</keyword>
<keyword evidence="3 11" id="KW-1134">Transmembrane beta strand</keyword>
<evidence type="ECO:0000313" key="13">
    <source>
        <dbReference type="EMBL" id="QHT65541.1"/>
    </source>
</evidence>
<keyword evidence="9 11" id="KW-0472">Membrane</keyword>
<evidence type="ECO:0000256" key="11">
    <source>
        <dbReference type="PROSITE-ProRule" id="PRU01360"/>
    </source>
</evidence>
<evidence type="ECO:0000256" key="7">
    <source>
        <dbReference type="ARBA" id="ARBA00023004"/>
    </source>
</evidence>
<keyword evidence="4" id="KW-0410">Iron transport</keyword>
<dbReference type="InterPro" id="IPR039426">
    <property type="entry name" value="TonB-dep_rcpt-like"/>
</dbReference>
<dbReference type="Gene3D" id="2.170.130.10">
    <property type="entry name" value="TonB-dependent receptor, plug domain"/>
    <property type="match status" value="1"/>
</dbReference>
<keyword evidence="10 11" id="KW-0998">Cell outer membrane</keyword>
<proteinExistence type="inferred from homology"/>
<dbReference type="InterPro" id="IPR008969">
    <property type="entry name" value="CarboxyPept-like_regulatory"/>
</dbReference>
<dbReference type="Gene3D" id="2.60.40.1120">
    <property type="entry name" value="Carboxypeptidase-like, regulatory domain"/>
    <property type="match status" value="1"/>
</dbReference>
<evidence type="ECO:0000256" key="9">
    <source>
        <dbReference type="ARBA" id="ARBA00023136"/>
    </source>
</evidence>
<dbReference type="AlphaFoldDB" id="A0A6C0GC65"/>
<keyword evidence="13" id="KW-0675">Receptor</keyword>
<accession>A0A6C0GC65</accession>